<accession>A0A6N2L1I5</accession>
<dbReference type="AlphaFoldDB" id="A0A6N2L1I5"/>
<protein>
    <submittedName>
        <fullName evidence="1">Uncharacterized protein</fullName>
    </submittedName>
</protein>
<evidence type="ECO:0000313" key="1">
    <source>
        <dbReference type="EMBL" id="VFU34762.1"/>
    </source>
</evidence>
<gene>
    <name evidence="1" type="ORF">SVIM_LOCUS168958</name>
</gene>
<sequence>MIKNYKCITTFELSCLTQIIGDEVKLPQEKSFHFMTKVSEMYLHLMYKGRAMVSFHFLHQSLKEMIEQILGLLNTKKNLQKSALIRKVLNNIGVLTRKEPHLSLLAFRNVDIVLMGEYFLNMIFLNFKTTNIDVL</sequence>
<reference evidence="1" key="1">
    <citation type="submission" date="2019-03" db="EMBL/GenBank/DDBJ databases">
        <authorList>
            <person name="Mank J."/>
            <person name="Almeida P."/>
        </authorList>
    </citation>
    <scope>NUCLEOTIDE SEQUENCE</scope>
    <source>
        <strain evidence="1">78183</strain>
    </source>
</reference>
<dbReference type="EMBL" id="CAADRP010001057">
    <property type="protein sequence ID" value="VFU34762.1"/>
    <property type="molecule type" value="Genomic_DNA"/>
</dbReference>
<name>A0A6N2L1I5_SALVM</name>
<organism evidence="1">
    <name type="scientific">Salix viminalis</name>
    <name type="common">Common osier</name>
    <name type="synonym">Basket willow</name>
    <dbReference type="NCBI Taxonomy" id="40686"/>
    <lineage>
        <taxon>Eukaryota</taxon>
        <taxon>Viridiplantae</taxon>
        <taxon>Streptophyta</taxon>
        <taxon>Embryophyta</taxon>
        <taxon>Tracheophyta</taxon>
        <taxon>Spermatophyta</taxon>
        <taxon>Magnoliopsida</taxon>
        <taxon>eudicotyledons</taxon>
        <taxon>Gunneridae</taxon>
        <taxon>Pentapetalae</taxon>
        <taxon>rosids</taxon>
        <taxon>fabids</taxon>
        <taxon>Malpighiales</taxon>
        <taxon>Salicaceae</taxon>
        <taxon>Saliceae</taxon>
        <taxon>Salix</taxon>
    </lineage>
</organism>
<proteinExistence type="predicted"/>